<sequence length="88" mass="10000">MSLASHSALNYTSDTLGYLTYYYVFKNGSEANVVRHSEDKHGRLIYDVFYRKTDEQKTRSLLNATEVDALLLLNYLDEGDEACGAVRV</sequence>
<evidence type="ECO:0000313" key="1">
    <source>
        <dbReference type="EMBL" id="XBC48482.1"/>
    </source>
</evidence>
<protein>
    <submittedName>
        <fullName evidence="1">Uncharacterized protein</fullName>
    </submittedName>
</protein>
<name>A0AB74TSC4_9LACT</name>
<dbReference type="EMBL" id="CP142434">
    <property type="protein sequence ID" value="XBC48482.1"/>
    <property type="molecule type" value="Genomic_DNA"/>
</dbReference>
<dbReference type="AlphaFoldDB" id="A0AB74TSC4"/>
<dbReference type="RefSeq" id="WP_347298468.1">
    <property type="nucleotide sequence ID" value="NZ_CP142434.1"/>
</dbReference>
<proteinExistence type="predicted"/>
<gene>
    <name evidence="1" type="ORF">VUQ09_03565</name>
</gene>
<organism evidence="1">
    <name type="scientific">Dolosigranulum savutiense</name>
    <dbReference type="NCBI Taxonomy" id="3110288"/>
    <lineage>
        <taxon>Bacteria</taxon>
        <taxon>Bacillati</taxon>
        <taxon>Bacillota</taxon>
        <taxon>Bacilli</taxon>
        <taxon>Lactobacillales</taxon>
        <taxon>Carnobacteriaceae</taxon>
        <taxon>Dolosigranulum</taxon>
    </lineage>
</organism>
<accession>A0AB74TSC4</accession>
<reference evidence="1" key="1">
    <citation type="submission" date="2023-12" db="EMBL/GenBank/DDBJ databases">
        <title>Dolosigranulum savutii sp. nov. isolated from human upper respiratory samples collected in Botswana.</title>
        <authorList>
            <person name="Kelly M.S."/>
        </authorList>
    </citation>
    <scope>NUCLEOTIDE SEQUENCE</scope>
    <source>
        <strain evidence="1">MSK312</strain>
    </source>
</reference>